<dbReference type="EMBL" id="LRGB01003163">
    <property type="protein sequence ID" value="KZS03935.1"/>
    <property type="molecule type" value="Genomic_DNA"/>
</dbReference>
<dbReference type="InterPro" id="IPR056834">
    <property type="entry name" value="ARM_TT21_C"/>
</dbReference>
<dbReference type="PANTHER" id="PTHR14699">
    <property type="entry name" value="STI2 PROTEIN-RELATED"/>
    <property type="match status" value="1"/>
</dbReference>
<dbReference type="GO" id="GO:0061512">
    <property type="term" value="P:protein localization to cilium"/>
    <property type="evidence" value="ECO:0007669"/>
    <property type="project" value="TreeGrafter"/>
</dbReference>
<evidence type="ECO:0000256" key="2">
    <source>
        <dbReference type="ARBA" id="ARBA00022737"/>
    </source>
</evidence>
<keyword evidence="11" id="KW-1185">Reference proteome</keyword>
<protein>
    <submittedName>
        <fullName evidence="10">Tetratricopeptide repeat protein 21A</fullName>
    </submittedName>
</protein>
<dbReference type="OrthoDB" id="10259630at2759"/>
<evidence type="ECO:0000256" key="3">
    <source>
        <dbReference type="ARBA" id="ARBA00022803"/>
    </source>
</evidence>
<evidence type="ECO:0000313" key="10">
    <source>
        <dbReference type="EMBL" id="KZS03935.1"/>
    </source>
</evidence>
<dbReference type="PROSITE" id="PS50005">
    <property type="entry name" value="TPR"/>
    <property type="match status" value="2"/>
</dbReference>
<evidence type="ECO:0000259" key="5">
    <source>
        <dbReference type="Pfam" id="PF25060"/>
    </source>
</evidence>
<evidence type="ECO:0000259" key="9">
    <source>
        <dbReference type="Pfam" id="PF25068"/>
    </source>
</evidence>
<evidence type="ECO:0000256" key="1">
    <source>
        <dbReference type="ARBA" id="ARBA00010935"/>
    </source>
</evidence>
<evidence type="ECO:0000259" key="8">
    <source>
        <dbReference type="Pfam" id="PF25064"/>
    </source>
</evidence>
<feature type="domain" description="Tetratricopeptide repeat protein 21A/21B fifth ARM repeats" evidence="8">
    <location>
        <begin position="953"/>
        <end position="1068"/>
    </location>
</feature>
<sequence length="1314" mass="149515">MQDNKMEVRLRCLLREQLYQSAAEETHETRTSIDVLDKFYRAIAMLFTNKIDDALRLLTPLSVDPLLNLSAILASIHIYKHFKNIDIGETIAQLEATLRSERKKANEKSLYYAALFLHLNNRQEKAKEYVEKALNLNSGPNNIDSVILKGWIELMSNKDKPRKKSPLEYFESAISVDTFAVEAHQGKIRCLIQSDNFSEVFTSLNQMISSFPNNQEFLVEKLRAHLAAKDWDAVSDSTKKINNISNPFIVKILEIQILATICHDGSFVDATPLLKKLFSALEKYESTNGELFVNAARLFSRVCGRHIPILNECQVFVEKAIKLDEKNASYLFELAQQQVLQSRFKEALATLKKISQIGETSVDVMLMKIHCLLHDDQFEAAQQQLNIVEELHYNTSTRPTFQLAKAMLLRQTDPTKSLQFLKLAYQLQIKNASGIPYGVEYLSNLNPDFLLSVAEEYFEHHGPENSPQTLLELSSLLASVVQACPGLLPALYRLANANFIAGDYRAASATLHHIIDHVDPTYIEAYLLMAEIGINQNNLAQAAQYLEMGLSYNFQVRDHPRYHLLLAKIQRQRKDTDACLSSIRMAMILSGMRPSSAGIKRSKYPFTLREKAVTYLELFHVLMNSDKKEDAGQIIQEALHELRETPQEGVILLAEVDHLLNEDDVDGALMKLKALPDSHPQHLQAREKMADIYLHRLQDEALYLQCYRDIVRQLPNVHNLTLLGDAHLALHQVDQAVSAYEDALKLEPRNFELASKIGAALILTHQYTKALNYYKDALRNDDSSPHQALRIEYATLLYRLGQLDKAEKIISDALLPNIQQARGDADRLMQEVKLLQLLAKIHEKSGNQEEAISSLRKCQSIIGTLVKKVDQSDHILEQRKIAANIAIQMAGHALSVERDMDAGIRLYREALSYSPDDIHCMAQLAKVYLQANDVEHCQYMCKSLLKIDRENDQAQMMVAQIALRKNDLETATLHFRQAIERQPCHYEMLGQFIDVCRRRGNISDANVALRSAEVNSAHGQNEPGLSYCRGLYEFYSGQYNVALLALNRARGHAVWGQYAIRVMLDICLNGDSETLENVTDLDAQYEVQDTELMALHTAAKLLQELSIVEGDEMQTHILYPNLYLLATRQKSNVERALSDLTTFANKSNEQDNPGIVFGIATAHLLLKQTQRARNQLKRLIKAPWTLEEGEYLERCWLLLSDIYIQAGQNKMEIANELLRRVLTYNRSCAKAYEYLGYIMEKEQSFREAAEHFENAWKLTNQSNALVGYKLALSYLKAKQYPDAIDISQSLLTKYPNHPRIRKDVLEKAIANLRS</sequence>
<dbReference type="GO" id="GO:0030991">
    <property type="term" value="C:intraciliary transport particle A"/>
    <property type="evidence" value="ECO:0007669"/>
    <property type="project" value="TreeGrafter"/>
</dbReference>
<dbReference type="GO" id="GO:0005929">
    <property type="term" value="C:cilium"/>
    <property type="evidence" value="ECO:0007669"/>
    <property type="project" value="GOC"/>
</dbReference>
<dbReference type="GO" id="GO:0035721">
    <property type="term" value="P:intraciliary retrograde transport"/>
    <property type="evidence" value="ECO:0007669"/>
    <property type="project" value="TreeGrafter"/>
</dbReference>
<feature type="repeat" description="TPR" evidence="4">
    <location>
        <begin position="1229"/>
        <end position="1262"/>
    </location>
</feature>
<dbReference type="InterPro" id="IPR056832">
    <property type="entry name" value="ARM_TT21_2nd"/>
</dbReference>
<keyword evidence="3 4" id="KW-0802">TPR repeat</keyword>
<evidence type="ECO:0000259" key="7">
    <source>
        <dbReference type="Pfam" id="PF25063"/>
    </source>
</evidence>
<dbReference type="FunFam" id="1.25.40.10:FF:000219">
    <property type="entry name" value="Tetratricopeptide repeat domain 21B"/>
    <property type="match status" value="1"/>
</dbReference>
<evidence type="ECO:0000313" key="11">
    <source>
        <dbReference type="Proteomes" id="UP000076858"/>
    </source>
</evidence>
<dbReference type="Pfam" id="PF13181">
    <property type="entry name" value="TPR_8"/>
    <property type="match status" value="1"/>
</dbReference>
<organism evidence="10 11">
    <name type="scientific">Daphnia magna</name>
    <dbReference type="NCBI Taxonomy" id="35525"/>
    <lineage>
        <taxon>Eukaryota</taxon>
        <taxon>Metazoa</taxon>
        <taxon>Ecdysozoa</taxon>
        <taxon>Arthropoda</taxon>
        <taxon>Crustacea</taxon>
        <taxon>Branchiopoda</taxon>
        <taxon>Diplostraca</taxon>
        <taxon>Cladocera</taxon>
        <taxon>Anomopoda</taxon>
        <taxon>Daphniidae</taxon>
        <taxon>Daphnia</taxon>
    </lineage>
</organism>
<feature type="domain" description="Tetratricopeptide repeat protein 21A/21B fourth ARM" evidence="9">
    <location>
        <begin position="753"/>
        <end position="911"/>
    </location>
</feature>
<gene>
    <name evidence="10" type="ORF">APZ42_033260</name>
</gene>
<dbReference type="FunFam" id="1.25.40.10:FF:002012">
    <property type="entry name" value="Uncharacterized protein"/>
    <property type="match status" value="2"/>
</dbReference>
<dbReference type="SMART" id="SM00028">
    <property type="entry name" value="TPR"/>
    <property type="match status" value="14"/>
</dbReference>
<keyword evidence="2" id="KW-0677">Repeat</keyword>
<dbReference type="InterPro" id="IPR056835">
    <property type="entry name" value="ARM_TT21_5th"/>
</dbReference>
<dbReference type="STRING" id="35525.A0A164LA93"/>
<evidence type="ECO:0000256" key="4">
    <source>
        <dbReference type="PROSITE-ProRule" id="PRU00339"/>
    </source>
</evidence>
<dbReference type="InterPro" id="IPR056833">
    <property type="entry name" value="ARM_TT21_N"/>
</dbReference>
<evidence type="ECO:0000259" key="6">
    <source>
        <dbReference type="Pfam" id="PF25062"/>
    </source>
</evidence>
<dbReference type="InterPro" id="IPR011990">
    <property type="entry name" value="TPR-like_helical_dom_sf"/>
</dbReference>
<dbReference type="SUPFAM" id="SSF48452">
    <property type="entry name" value="TPR-like"/>
    <property type="match status" value="3"/>
</dbReference>
<feature type="domain" description="Tetratricopeptide repeat protein 21A/21B N-terminal ARM repeat" evidence="6">
    <location>
        <begin position="14"/>
        <end position="234"/>
    </location>
</feature>
<dbReference type="Gene3D" id="1.25.40.10">
    <property type="entry name" value="Tetratricopeptide repeat domain"/>
    <property type="match status" value="6"/>
</dbReference>
<name>A0A164LA93_9CRUS</name>
<dbReference type="FunFam" id="1.25.40.10:FF:002025">
    <property type="entry name" value="Tetratricopeptide repeat protein 21B"/>
    <property type="match status" value="1"/>
</dbReference>
<dbReference type="Pfam" id="PF25058">
    <property type="entry name" value="ARM_TT21"/>
    <property type="match status" value="1"/>
</dbReference>
<feature type="domain" description="Tetratricopeptide repeat protein 21A/21B C-terminal ARM" evidence="7">
    <location>
        <begin position="1097"/>
        <end position="1308"/>
    </location>
</feature>
<dbReference type="Pfam" id="PF25068">
    <property type="entry name" value="ARM_TT21_4th"/>
    <property type="match status" value="1"/>
</dbReference>
<proteinExistence type="inferred from homology"/>
<dbReference type="InterPro" id="IPR056836">
    <property type="entry name" value="ARM_TT21_4th"/>
</dbReference>
<feature type="domain" description="Tetratricopeptide repeat protein 21A/21B second ARM" evidence="5">
    <location>
        <begin position="274"/>
        <end position="536"/>
    </location>
</feature>
<dbReference type="Pfam" id="PF25062">
    <property type="entry name" value="ARM_TT21_N"/>
    <property type="match status" value="1"/>
</dbReference>
<dbReference type="Pfam" id="PF25064">
    <property type="entry name" value="ARM_TT21_5th"/>
    <property type="match status" value="1"/>
</dbReference>
<accession>A0A164LA93</accession>
<comment type="similarity">
    <text evidence="1">Belongs to the TTC21 family.</text>
</comment>
<dbReference type="InterPro" id="IPR019734">
    <property type="entry name" value="TPR_rpt"/>
</dbReference>
<feature type="repeat" description="TPR" evidence="4">
    <location>
        <begin position="717"/>
        <end position="750"/>
    </location>
</feature>
<dbReference type="PANTHER" id="PTHR14699:SF0">
    <property type="entry name" value="TETRATRICOPEPTIDE REPEAT PROTEIN 21 HOMOLOG"/>
    <property type="match status" value="1"/>
</dbReference>
<dbReference type="Pfam" id="PF25060">
    <property type="entry name" value="ARM_TT21_2nd"/>
    <property type="match status" value="1"/>
</dbReference>
<dbReference type="InterPro" id="IPR040364">
    <property type="entry name" value="TTC21A/TTC21B"/>
</dbReference>
<dbReference type="Proteomes" id="UP000076858">
    <property type="component" value="Unassembled WGS sequence"/>
</dbReference>
<dbReference type="Pfam" id="PF25063">
    <property type="entry name" value="ARM_TT21_C"/>
    <property type="match status" value="1"/>
</dbReference>
<comment type="caution">
    <text evidence="10">The sequence shown here is derived from an EMBL/GenBank/DDBJ whole genome shotgun (WGS) entry which is preliminary data.</text>
</comment>
<reference evidence="10 11" key="1">
    <citation type="submission" date="2016-03" db="EMBL/GenBank/DDBJ databases">
        <title>EvidentialGene: Evidence-directed Construction of Genes on Genomes.</title>
        <authorList>
            <person name="Gilbert D.G."/>
            <person name="Choi J.-H."/>
            <person name="Mockaitis K."/>
            <person name="Colbourne J."/>
            <person name="Pfrender M."/>
        </authorList>
    </citation>
    <scope>NUCLEOTIDE SEQUENCE [LARGE SCALE GENOMIC DNA]</scope>
    <source>
        <strain evidence="10 11">Xinb3</strain>
        <tissue evidence="10">Complete organism</tissue>
    </source>
</reference>